<dbReference type="Pfam" id="PF01909">
    <property type="entry name" value="NTP_transf_2"/>
    <property type="match status" value="1"/>
</dbReference>
<protein>
    <submittedName>
        <fullName evidence="2">Nucleotidyltransferase domain-containing protein</fullName>
        <ecNumber evidence="2">2.7.7.-</ecNumber>
    </submittedName>
</protein>
<keyword evidence="3" id="KW-1185">Reference proteome</keyword>
<dbReference type="GO" id="GO:0016779">
    <property type="term" value="F:nucleotidyltransferase activity"/>
    <property type="evidence" value="ECO:0007669"/>
    <property type="project" value="UniProtKB-KW"/>
</dbReference>
<evidence type="ECO:0000259" key="1">
    <source>
        <dbReference type="Pfam" id="PF01909"/>
    </source>
</evidence>
<keyword evidence="2" id="KW-0808">Transferase</keyword>
<dbReference type="Proteomes" id="UP001461341">
    <property type="component" value="Chromosome"/>
</dbReference>
<evidence type="ECO:0000313" key="3">
    <source>
        <dbReference type="Proteomes" id="UP001461341"/>
    </source>
</evidence>
<keyword evidence="2" id="KW-0548">Nucleotidyltransferase</keyword>
<reference evidence="2 3" key="1">
    <citation type="submission" date="2023-03" db="EMBL/GenBank/DDBJ databases">
        <title>Novel Species.</title>
        <authorList>
            <person name="Ma S."/>
        </authorList>
    </citation>
    <scope>NUCLEOTIDE SEQUENCE [LARGE SCALE GENOMIC DNA]</scope>
    <source>
        <strain evidence="2 3">B11</strain>
    </source>
</reference>
<dbReference type="Gene3D" id="3.30.460.10">
    <property type="entry name" value="Beta Polymerase, domain 2"/>
    <property type="match status" value="1"/>
</dbReference>
<proteinExistence type="predicted"/>
<dbReference type="EMBL" id="CP121689">
    <property type="protein sequence ID" value="WZL75544.1"/>
    <property type="molecule type" value="Genomic_DNA"/>
</dbReference>
<dbReference type="EC" id="2.7.7.-" evidence="2"/>
<sequence>MTELQKVLRDLKQEIIKVLGEKFQELILFGSYARKEEGAFSDIDLLLLVKGELSREEKRKMDEVISRFSLENDVTIACIDYPVEIFERFNTPFLLNVKEEGIRV</sequence>
<name>A0ABZ2YCQ2_9BACT</name>
<dbReference type="PANTHER" id="PTHR33933">
    <property type="entry name" value="NUCLEOTIDYLTRANSFERASE"/>
    <property type="match status" value="1"/>
</dbReference>
<evidence type="ECO:0000313" key="2">
    <source>
        <dbReference type="EMBL" id="WZL75544.1"/>
    </source>
</evidence>
<accession>A0ABZ2YCQ2</accession>
<dbReference type="PANTHER" id="PTHR33933:SF1">
    <property type="entry name" value="PROTEIN ADENYLYLTRANSFERASE MNTA-RELATED"/>
    <property type="match status" value="1"/>
</dbReference>
<dbReference type="CDD" id="cd05403">
    <property type="entry name" value="NT_KNTase_like"/>
    <property type="match status" value="1"/>
</dbReference>
<dbReference type="InterPro" id="IPR002934">
    <property type="entry name" value="Polymerase_NTP_transf_dom"/>
</dbReference>
<feature type="domain" description="Polymerase nucleotidyl transferase" evidence="1">
    <location>
        <begin position="14"/>
        <end position="88"/>
    </location>
</feature>
<organism evidence="2 3">
    <name type="scientific">Thermatribacter velox</name>
    <dbReference type="NCBI Taxonomy" id="3039681"/>
    <lineage>
        <taxon>Bacteria</taxon>
        <taxon>Pseudomonadati</taxon>
        <taxon>Atribacterota</taxon>
        <taxon>Atribacteria</taxon>
        <taxon>Atribacterales</taxon>
        <taxon>Thermatribacteraceae</taxon>
        <taxon>Thermatribacter</taxon>
    </lineage>
</organism>
<dbReference type="RefSeq" id="WP_369017692.1">
    <property type="nucleotide sequence ID" value="NZ_CP121689.1"/>
</dbReference>
<gene>
    <name evidence="2" type="ORF">QBE54_08075</name>
</gene>
<dbReference type="InterPro" id="IPR043519">
    <property type="entry name" value="NT_sf"/>
</dbReference>
<dbReference type="InterPro" id="IPR052548">
    <property type="entry name" value="Type_VII_TA_antitoxin"/>
</dbReference>
<dbReference type="SUPFAM" id="SSF81301">
    <property type="entry name" value="Nucleotidyltransferase"/>
    <property type="match status" value="1"/>
</dbReference>